<dbReference type="InterPro" id="IPR022698">
    <property type="entry name" value="OrsD"/>
</dbReference>
<feature type="region of interest" description="Disordered" evidence="6">
    <location>
        <begin position="350"/>
        <end position="395"/>
    </location>
</feature>
<feature type="compositionally biased region" description="Basic and acidic residues" evidence="6">
    <location>
        <begin position="918"/>
        <end position="927"/>
    </location>
</feature>
<keyword evidence="2" id="KW-0547">Nucleotide-binding</keyword>
<dbReference type="PANTHER" id="PTHR13710:SF154">
    <property type="entry name" value="RECQ HELICASE, PUTATIVE (AFU_ORTHOLOGUE AFUA_6G14720)-RELATED"/>
    <property type="match status" value="1"/>
</dbReference>
<evidence type="ECO:0000256" key="5">
    <source>
        <dbReference type="ARBA" id="ARBA00034808"/>
    </source>
</evidence>
<feature type="domain" description="Helicase C-terminal" evidence="8">
    <location>
        <begin position="1343"/>
        <end position="1484"/>
    </location>
</feature>
<organism evidence="9 10">
    <name type="scientific">Aureobasidium pullulans</name>
    <name type="common">Black yeast</name>
    <name type="synonym">Pullularia pullulans</name>
    <dbReference type="NCBI Taxonomy" id="5580"/>
    <lineage>
        <taxon>Eukaryota</taxon>
        <taxon>Fungi</taxon>
        <taxon>Dikarya</taxon>
        <taxon>Ascomycota</taxon>
        <taxon>Pezizomycotina</taxon>
        <taxon>Dothideomycetes</taxon>
        <taxon>Dothideomycetidae</taxon>
        <taxon>Dothideales</taxon>
        <taxon>Saccotheciaceae</taxon>
        <taxon>Aureobasidium</taxon>
    </lineage>
</organism>
<dbReference type="GO" id="GO:0043138">
    <property type="term" value="F:3'-5' DNA helicase activity"/>
    <property type="evidence" value="ECO:0007669"/>
    <property type="project" value="UniProtKB-EC"/>
</dbReference>
<feature type="region of interest" description="Disordered" evidence="6">
    <location>
        <begin position="1503"/>
        <end position="1534"/>
    </location>
</feature>
<feature type="region of interest" description="Disordered" evidence="6">
    <location>
        <begin position="1868"/>
        <end position="1891"/>
    </location>
</feature>
<keyword evidence="3" id="KW-0067">ATP-binding</keyword>
<feature type="compositionally biased region" description="Low complexity" evidence="6">
    <location>
        <begin position="1076"/>
        <end position="1086"/>
    </location>
</feature>
<dbReference type="PROSITE" id="PS51194">
    <property type="entry name" value="HELICASE_CTER"/>
    <property type="match status" value="1"/>
</dbReference>
<dbReference type="Proteomes" id="UP000308724">
    <property type="component" value="Unassembled WGS sequence"/>
</dbReference>
<feature type="compositionally biased region" description="Acidic residues" evidence="6">
    <location>
        <begin position="1511"/>
        <end position="1520"/>
    </location>
</feature>
<feature type="compositionally biased region" description="Basic and acidic residues" evidence="6">
    <location>
        <begin position="1087"/>
        <end position="1116"/>
    </location>
</feature>
<evidence type="ECO:0000259" key="8">
    <source>
        <dbReference type="PROSITE" id="PS51194"/>
    </source>
</evidence>
<feature type="region of interest" description="Disordered" evidence="6">
    <location>
        <begin position="1747"/>
        <end position="1770"/>
    </location>
</feature>
<feature type="region of interest" description="Disordered" evidence="6">
    <location>
        <begin position="1003"/>
        <end position="1116"/>
    </location>
</feature>
<feature type="region of interest" description="Disordered" evidence="6">
    <location>
        <begin position="909"/>
        <end position="935"/>
    </location>
</feature>
<evidence type="ECO:0000313" key="10">
    <source>
        <dbReference type="Proteomes" id="UP000308724"/>
    </source>
</evidence>
<reference evidence="9 10" key="1">
    <citation type="submission" date="2018-10" db="EMBL/GenBank/DDBJ databases">
        <title>Fifty Aureobasidium pullulans genomes reveal a recombining polyextremotolerant generalist.</title>
        <authorList>
            <person name="Gostincar C."/>
            <person name="Turk M."/>
            <person name="Zajc J."/>
            <person name="Gunde-Cimerman N."/>
        </authorList>
    </citation>
    <scope>NUCLEOTIDE SEQUENCE [LARGE SCALE GENOMIC DNA]</scope>
    <source>
        <strain evidence="9 10">EXF-1645</strain>
    </source>
</reference>
<dbReference type="GO" id="GO:0003676">
    <property type="term" value="F:nucleic acid binding"/>
    <property type="evidence" value="ECO:0007669"/>
    <property type="project" value="InterPro"/>
</dbReference>
<evidence type="ECO:0000256" key="4">
    <source>
        <dbReference type="ARBA" id="ARBA00034617"/>
    </source>
</evidence>
<feature type="region of interest" description="Disordered" evidence="6">
    <location>
        <begin position="1786"/>
        <end position="1820"/>
    </location>
</feature>
<dbReference type="GO" id="GO:0009378">
    <property type="term" value="F:four-way junction helicase activity"/>
    <property type="evidence" value="ECO:0007669"/>
    <property type="project" value="TreeGrafter"/>
</dbReference>
<feature type="compositionally biased region" description="Low complexity" evidence="6">
    <location>
        <begin position="1792"/>
        <end position="1808"/>
    </location>
</feature>
<dbReference type="GO" id="GO:0005524">
    <property type="term" value="F:ATP binding"/>
    <property type="evidence" value="ECO:0007669"/>
    <property type="project" value="UniProtKB-KW"/>
</dbReference>
<feature type="compositionally biased region" description="Acidic residues" evidence="6">
    <location>
        <begin position="368"/>
        <end position="380"/>
    </location>
</feature>
<feature type="compositionally biased region" description="Polar residues" evidence="6">
    <location>
        <begin position="1018"/>
        <end position="1054"/>
    </location>
</feature>
<dbReference type="Pfam" id="PF00270">
    <property type="entry name" value="DEAD"/>
    <property type="match status" value="1"/>
</dbReference>
<feature type="compositionally biased region" description="Basic and acidic residues" evidence="6">
    <location>
        <begin position="381"/>
        <end position="390"/>
    </location>
</feature>
<proteinExistence type="inferred from homology"/>
<feature type="compositionally biased region" description="Acidic residues" evidence="6">
    <location>
        <begin position="350"/>
        <end position="359"/>
    </location>
</feature>
<evidence type="ECO:0000256" key="1">
    <source>
        <dbReference type="ARBA" id="ARBA00005446"/>
    </source>
</evidence>
<comment type="similarity">
    <text evidence="1">Belongs to the helicase family. RecQ subfamily.</text>
</comment>
<dbReference type="GO" id="GO:0005694">
    <property type="term" value="C:chromosome"/>
    <property type="evidence" value="ECO:0007669"/>
    <property type="project" value="TreeGrafter"/>
</dbReference>
<feature type="domain" description="Helicase ATP-binding" evidence="7">
    <location>
        <begin position="1150"/>
        <end position="1307"/>
    </location>
</feature>
<dbReference type="InterPro" id="IPR011545">
    <property type="entry name" value="DEAD/DEAH_box_helicase_dom"/>
</dbReference>
<dbReference type="PANTHER" id="PTHR13710">
    <property type="entry name" value="DNA HELICASE RECQ FAMILY MEMBER"/>
    <property type="match status" value="1"/>
</dbReference>
<gene>
    <name evidence="9" type="ORF">D6C78_10860</name>
</gene>
<comment type="caution">
    <text evidence="9">The sequence shown here is derived from an EMBL/GenBank/DDBJ whole genome shotgun (WGS) entry which is preliminary data.</text>
</comment>
<name>A0A4T0B994_AURPU</name>
<dbReference type="SUPFAM" id="SSF52540">
    <property type="entry name" value="P-loop containing nucleoside triphosphate hydrolases"/>
    <property type="match status" value="1"/>
</dbReference>
<dbReference type="EMBL" id="QZBZ01000640">
    <property type="protein sequence ID" value="TIA28185.1"/>
    <property type="molecule type" value="Genomic_DNA"/>
</dbReference>
<dbReference type="Gene3D" id="3.40.50.300">
    <property type="entry name" value="P-loop containing nucleotide triphosphate hydrolases"/>
    <property type="match status" value="2"/>
</dbReference>
<comment type="catalytic activity">
    <reaction evidence="4">
        <text>Couples ATP hydrolysis with the unwinding of duplex DNA by translocating in the 3'-5' direction.</text>
        <dbReference type="EC" id="5.6.2.4"/>
    </reaction>
</comment>
<evidence type="ECO:0000256" key="2">
    <source>
        <dbReference type="ARBA" id="ARBA00022741"/>
    </source>
</evidence>
<evidence type="ECO:0000259" key="7">
    <source>
        <dbReference type="PROSITE" id="PS51192"/>
    </source>
</evidence>
<dbReference type="InterPro" id="IPR027417">
    <property type="entry name" value="P-loop_NTPase"/>
</dbReference>
<dbReference type="PROSITE" id="PS51192">
    <property type="entry name" value="HELICASE_ATP_BIND_1"/>
    <property type="match status" value="1"/>
</dbReference>
<protein>
    <recommendedName>
        <fullName evidence="5">DNA 3'-5' helicase</fullName>
        <ecNumber evidence="5">5.6.2.4</ecNumber>
    </recommendedName>
</protein>
<sequence length="1904" mass="217010">MELAFRLTEHTLESTATSDTVRATTRRDESIEDAEQRDIADAMSNYVYLAEHEVLICKEHGYAVRGLDSHLRLVHKSYASSSKKARAAIRQHYGGRNMPDPSTICPPEPGQPAIEHLSDPIPGYYCIYSHDHCGYTISDRTNIGKHCRNAHGWKSAGTDRQCWKDVHVQTFCNSSGKQKWFVVKTPDEAAREGVNIRETLPRAKQIQFDGIKGDFQRLIEQWQKEQKMLSDKVEKCENTGWWNKTRWREHLKNCNLIHLSYASRLPDKDEEGLLKVAAVIKKMVERGVSGLNSMPEGLRRWLRSAEMHKPDVRPLARLQNSESQERYTGYWIRMICYCLRVWSTRDDNNEAADGEVDGDDNNHHDTESDSDETNDDEDDPHAEPQHGERLQRRRQAQDQMYDARRLFPWNDQLESAIQKVWTSVIYEGDTSSVEDDQIPAMVELCKVLLFRKVWNDRFDSAMIHFMAVMGIDETNARLRDGNDYSYMIAGLVYVSRLVAAEALLPSLERENQGEAEFEAFLERRKEFFADGSMSVMAEMLSLLAYGKKIAKNFHAQGKLHWTRDGAGVALGSIEFTVYNFKSMARSALDDCEDYMWRDLMWAGRKEDRFVLDLDSIVDDMTVKKRGWYFGADPNQDLEARGLDWMLKRMLDSKHGKKMRSSRDGQWQSRLVADHLRRVDKFRELFLFCVHVLSGQPARGTEITSLRFRNGVANHRNVFVLDGRVMTVTSYHKSQAMLDMPKMVPRFLPWRSGQIAVIYLTHVRVFAELLSVQVQYGQGWSDYIWADSNGPWETQKLTDTMKRETAKRLKVKLHTQNYRHAAVFLGRRFVGPRFAKGYREEAEDPEEAQAGDDDIEEEGNAIELQKAGGFGTGAGRYAVRADILKYLNQESIDIFGDLSEVWHEFLELDHRDPKRKRRAEPECHKGGDDDNDDGMQNVDFGGLRKERLLKRLPASRRGAAGAAAAAAAAVDLTPFLQQSERQQREIEELRMKIKTQELELRFRQEQHSPKTPNIGLGIYNTNHGLPTPVTEESGNKNTTYGNTDTGSYDDNNNNPIYVEDDSQENEDLQHGGHHQRYPQQSRQQHQQYRLDDSPIVERGRRRLEQRQRFKRATPREQERAIRKALKLPMDDDDTTTKIRYRSKAQGEALQRIMHGDFSVLTVVLPTAGGKTLLFTAPACLEEDVGVTIVVVPFRKLIDETVRDAQKTVGDCEEWSHSTVDPAALVIVSVDKMHDHFWSYARQMVEQGRLRRVVVDECHLLVTSHSWRPHLVELEKLKSLGVPMVMLTATLPRYMEVELRRSLGVGIGMMSLIRACTARENITYTVRQDIGKGKLVEETARVCEEVEDELCRARKEKAVIYCRSKKDCEEMAERLGCGLFYAGHVDGEETLEQWKAKGGFIVSTTALSTGLNYEAVKAVIHSGLPYGLIEFAQASGRAGRDPSERVDSIVLLEQGWEEEERRTRELFNEAPGPDGMAMIEYIKTEGCRRLVLGKYFDPAETVRECHDYSSDNNSDDDDDGDKDEPKTETDGNDFQHYQHYQLPRRKHDTAGNKAPCDKCGGGMIAAGTEQVRQSELEKEMIEDAMNEIKLGCVICWMKSEQRDSHLEHGGVECEAQRLTITDEADETTIIDADTFRKQIKYAKGSKACRKCGISQKMCNTRQDAKQKCQWPGIAIPVLMTAVRDPIGRNIIRQAGFEAKRVVEEEKEGWKAYAVWCGQARDRRLWGEMVSNSMWVVKEFLVYKSGERMRQFDDDDDDDDGEDGTSSFEDLDMDMDLDDDDFILIDSGTVESANPEGGEQQPQQQQGQQRQGKYDSPDASTTAVERLERAGKIPKVSKRPICTERMLPSLYGAIRQDRTLPHVMEGLSIGGEARLDGENGSDGETTGGNANGSDVRLQKVLETVYAV</sequence>
<feature type="compositionally biased region" description="Acidic residues" evidence="6">
    <location>
        <begin position="1750"/>
        <end position="1770"/>
    </location>
</feature>
<evidence type="ECO:0000256" key="3">
    <source>
        <dbReference type="ARBA" id="ARBA00022840"/>
    </source>
</evidence>
<dbReference type="EC" id="5.6.2.4" evidence="5"/>
<dbReference type="InterPro" id="IPR014001">
    <property type="entry name" value="Helicase_ATP-bd"/>
</dbReference>
<dbReference type="GO" id="GO:0005737">
    <property type="term" value="C:cytoplasm"/>
    <property type="evidence" value="ECO:0007669"/>
    <property type="project" value="TreeGrafter"/>
</dbReference>
<evidence type="ECO:0000256" key="6">
    <source>
        <dbReference type="SAM" id="MobiDB-lite"/>
    </source>
</evidence>
<dbReference type="InterPro" id="IPR001650">
    <property type="entry name" value="Helicase_C-like"/>
</dbReference>
<dbReference type="Pfam" id="PF00271">
    <property type="entry name" value="Helicase_C"/>
    <property type="match status" value="1"/>
</dbReference>
<dbReference type="Pfam" id="PF12013">
    <property type="entry name" value="OrsD"/>
    <property type="match status" value="1"/>
</dbReference>
<dbReference type="GO" id="GO:0000724">
    <property type="term" value="P:double-strand break repair via homologous recombination"/>
    <property type="evidence" value="ECO:0007669"/>
    <property type="project" value="TreeGrafter"/>
</dbReference>
<evidence type="ECO:0000313" key="9">
    <source>
        <dbReference type="EMBL" id="TIA28185.1"/>
    </source>
</evidence>
<accession>A0A4T0B994</accession>
<dbReference type="SMART" id="SM00490">
    <property type="entry name" value="HELICc"/>
    <property type="match status" value="1"/>
</dbReference>
<dbReference type="SMART" id="SM00487">
    <property type="entry name" value="DEXDc"/>
    <property type="match status" value="1"/>
</dbReference>